<keyword evidence="3 8" id="KW-0547">Nucleotide-binding</keyword>
<dbReference type="InterPro" id="IPR018027">
    <property type="entry name" value="Asn/Gln_amidotransferase"/>
</dbReference>
<keyword evidence="4 8" id="KW-0067">ATP-binding</keyword>
<dbReference type="NCBIfam" id="NF004012">
    <property type="entry name" value="PRK05477.1-2"/>
    <property type="match status" value="1"/>
</dbReference>
<protein>
    <recommendedName>
        <fullName evidence="8">Glutamyl-tRNA(Gln) amidotransferase subunit B, mitochondrial</fullName>
        <shortName evidence="8">Glu-AdT subunit B</shortName>
        <ecNumber evidence="8">6.3.5.-</ecNumber>
    </recommendedName>
</protein>
<dbReference type="EMBL" id="KV454413">
    <property type="protein sequence ID" value="ODQ63797.1"/>
    <property type="molecule type" value="Genomic_DNA"/>
</dbReference>
<dbReference type="GO" id="GO:0070681">
    <property type="term" value="P:glutaminyl-tRNAGln biosynthesis via transamidation"/>
    <property type="evidence" value="ECO:0007669"/>
    <property type="project" value="UniProtKB-UniRule"/>
</dbReference>
<dbReference type="NCBIfam" id="TIGR00133">
    <property type="entry name" value="gatB"/>
    <property type="match status" value="1"/>
</dbReference>
<dbReference type="HAMAP" id="MF_00121">
    <property type="entry name" value="GatB"/>
    <property type="match status" value="1"/>
</dbReference>
<dbReference type="InterPro" id="IPR017959">
    <property type="entry name" value="Asn/Gln-tRNA_amidoTrfase_suB/E"/>
</dbReference>
<dbReference type="GO" id="GO:0016740">
    <property type="term" value="F:transferase activity"/>
    <property type="evidence" value="ECO:0007669"/>
    <property type="project" value="UniProtKB-KW"/>
</dbReference>
<evidence type="ECO:0000313" key="10">
    <source>
        <dbReference type="EMBL" id="ODQ63797.1"/>
    </source>
</evidence>
<keyword evidence="2 8" id="KW-0436">Ligase</keyword>
<dbReference type="STRING" id="857566.A0A1E3PFY8"/>
<dbReference type="GO" id="GO:0005739">
    <property type="term" value="C:mitochondrion"/>
    <property type="evidence" value="ECO:0007669"/>
    <property type="project" value="UniProtKB-SubCell"/>
</dbReference>
<dbReference type="GO" id="GO:0050567">
    <property type="term" value="F:glutaminyl-tRNA synthase (glutamine-hydrolyzing) activity"/>
    <property type="evidence" value="ECO:0007669"/>
    <property type="project" value="UniProtKB-UniRule"/>
</dbReference>
<dbReference type="AlphaFoldDB" id="A0A1E3PFY8"/>
<evidence type="ECO:0000256" key="1">
    <source>
        <dbReference type="ARBA" id="ARBA00005306"/>
    </source>
</evidence>
<evidence type="ECO:0000256" key="7">
    <source>
        <dbReference type="ARBA" id="ARBA00047913"/>
    </source>
</evidence>
<dbReference type="GO" id="GO:0032543">
    <property type="term" value="P:mitochondrial translation"/>
    <property type="evidence" value="ECO:0007669"/>
    <property type="project" value="UniProtKB-UniRule"/>
</dbReference>
<dbReference type="EC" id="6.3.5.-" evidence="8"/>
<dbReference type="GO" id="GO:0030956">
    <property type="term" value="C:glutamyl-tRNA(Gln) amidotransferase complex"/>
    <property type="evidence" value="ECO:0007669"/>
    <property type="project" value="UniProtKB-UniRule"/>
</dbReference>
<dbReference type="SUPFAM" id="SSF89095">
    <property type="entry name" value="GatB/YqeY motif"/>
    <property type="match status" value="2"/>
</dbReference>
<dbReference type="SMART" id="SM00845">
    <property type="entry name" value="GatB_Yqey"/>
    <property type="match status" value="1"/>
</dbReference>
<comment type="similarity">
    <text evidence="1 8">Belongs to the GatB/GatE family. GatB subfamily.</text>
</comment>
<dbReference type="Gene3D" id="1.10.10.410">
    <property type="match status" value="1"/>
</dbReference>
<dbReference type="InterPro" id="IPR014746">
    <property type="entry name" value="Gln_synth/guanido_kin_cat_dom"/>
</dbReference>
<evidence type="ECO:0000259" key="9">
    <source>
        <dbReference type="SMART" id="SM00845"/>
    </source>
</evidence>
<organism evidence="10 11">
    <name type="scientific">Nadsonia fulvescens var. elongata DSM 6958</name>
    <dbReference type="NCBI Taxonomy" id="857566"/>
    <lineage>
        <taxon>Eukaryota</taxon>
        <taxon>Fungi</taxon>
        <taxon>Dikarya</taxon>
        <taxon>Ascomycota</taxon>
        <taxon>Saccharomycotina</taxon>
        <taxon>Dipodascomycetes</taxon>
        <taxon>Dipodascales</taxon>
        <taxon>Dipodascales incertae sedis</taxon>
        <taxon>Nadsonia</taxon>
    </lineage>
</organism>
<dbReference type="SUPFAM" id="SSF55931">
    <property type="entry name" value="Glutamine synthetase/guanido kinase"/>
    <property type="match status" value="1"/>
</dbReference>
<evidence type="ECO:0000313" key="11">
    <source>
        <dbReference type="Proteomes" id="UP000095009"/>
    </source>
</evidence>
<dbReference type="InterPro" id="IPR004413">
    <property type="entry name" value="GatB"/>
</dbReference>
<reference evidence="10 11" key="1">
    <citation type="journal article" date="2016" name="Proc. Natl. Acad. Sci. U.S.A.">
        <title>Comparative genomics of biotechnologically important yeasts.</title>
        <authorList>
            <person name="Riley R."/>
            <person name="Haridas S."/>
            <person name="Wolfe K.H."/>
            <person name="Lopes M.R."/>
            <person name="Hittinger C.T."/>
            <person name="Goeker M."/>
            <person name="Salamov A.A."/>
            <person name="Wisecaver J.H."/>
            <person name="Long T.M."/>
            <person name="Calvey C.H."/>
            <person name="Aerts A.L."/>
            <person name="Barry K.W."/>
            <person name="Choi C."/>
            <person name="Clum A."/>
            <person name="Coughlan A.Y."/>
            <person name="Deshpande S."/>
            <person name="Douglass A.P."/>
            <person name="Hanson S.J."/>
            <person name="Klenk H.-P."/>
            <person name="LaButti K.M."/>
            <person name="Lapidus A."/>
            <person name="Lindquist E.A."/>
            <person name="Lipzen A.M."/>
            <person name="Meier-Kolthoff J.P."/>
            <person name="Ohm R.A."/>
            <person name="Otillar R.P."/>
            <person name="Pangilinan J.L."/>
            <person name="Peng Y."/>
            <person name="Rokas A."/>
            <person name="Rosa C.A."/>
            <person name="Scheuner C."/>
            <person name="Sibirny A.A."/>
            <person name="Slot J.C."/>
            <person name="Stielow J.B."/>
            <person name="Sun H."/>
            <person name="Kurtzman C.P."/>
            <person name="Blackwell M."/>
            <person name="Grigoriev I.V."/>
            <person name="Jeffries T.W."/>
        </authorList>
    </citation>
    <scope>NUCLEOTIDE SEQUENCE [LARGE SCALE GENOMIC DNA]</scope>
    <source>
        <strain evidence="10 11">DSM 6958</strain>
    </source>
</reference>
<comment type="subcellular location">
    <subcellularLocation>
        <location evidence="8">Mitochondrion</location>
    </subcellularLocation>
</comment>
<evidence type="ECO:0000256" key="4">
    <source>
        <dbReference type="ARBA" id="ARBA00022840"/>
    </source>
</evidence>
<evidence type="ECO:0000256" key="2">
    <source>
        <dbReference type="ARBA" id="ARBA00022598"/>
    </source>
</evidence>
<dbReference type="InterPro" id="IPR006075">
    <property type="entry name" value="Asn/Gln-tRNA_Trfase_suB/E_cat"/>
</dbReference>
<dbReference type="InterPro" id="IPR017958">
    <property type="entry name" value="Gln-tRNA_amidoTrfase_suB_CS"/>
</dbReference>
<keyword evidence="6 8" id="KW-0496">Mitochondrion</keyword>
<dbReference type="PANTHER" id="PTHR11659">
    <property type="entry name" value="GLUTAMYL-TRNA GLN AMIDOTRANSFERASE SUBUNIT B MITOCHONDRIAL AND PROKARYOTIC PET112-RELATED"/>
    <property type="match status" value="1"/>
</dbReference>
<dbReference type="PROSITE" id="PS01234">
    <property type="entry name" value="GATB"/>
    <property type="match status" value="1"/>
</dbReference>
<evidence type="ECO:0000256" key="3">
    <source>
        <dbReference type="ARBA" id="ARBA00022741"/>
    </source>
</evidence>
<dbReference type="InterPro" id="IPR003789">
    <property type="entry name" value="Asn/Gln_tRNA_amidoTrase-B-like"/>
</dbReference>
<proteinExistence type="inferred from homology"/>
<dbReference type="InterPro" id="IPR023168">
    <property type="entry name" value="GatB_Yqey_C_2"/>
</dbReference>
<name>A0A1E3PFY8_9ASCO</name>
<dbReference type="Pfam" id="PF02637">
    <property type="entry name" value="GatB_Yqey"/>
    <property type="match status" value="1"/>
</dbReference>
<keyword evidence="5 8" id="KW-0648">Protein biosynthesis</keyword>
<dbReference type="Proteomes" id="UP000095009">
    <property type="component" value="Unassembled WGS sequence"/>
</dbReference>
<sequence length="520" mass="57756">MLTSHRNAYRKTSSDLTNQYNLTCGLEIHAQLLTKEKLFSRSETSFNAEPNSRVSYYDAALPGTQPILNLSALKLALKAAVALDCNIQRVSSFDRKHYFYGDQPAGYQITQFYAPFALDGRLVLYPHDGSKEHNIGNKPIFIRLKQIQLEQDTGKSTYTADEVSHIDLNRTNTPLIEIVTEPDFSNAVSASIFVKKLQSLLRAIGVCSGELEAGAMRVDVNVSVNSGTRCEIKNLFSTSAVSGAIKAEFERQCKVLDRGGVIDQETRGWDGKNTFKLRTKEGGVDYKYMPDPELEHIEVSDEVIHYIKSELPELPDSTFLKLTDPTGKYQVSHKDAKTLLATEKLVDYYYKLNEYVNAKNDSPDAARRTCNYLVHDFLGGLKKVGSEFSPSAISVEILGDIILFVSDGSITNTSGKLLLNHVLSNPNEMKSANVSTLIDDYELRKANTSEGPEADSETKDAIKELCQNIIIENTKVAETIRSGKKPKAIMFLVGMAMKASQGRVDAKVMESCMRELLSVK</sequence>
<evidence type="ECO:0000256" key="6">
    <source>
        <dbReference type="ARBA" id="ARBA00023128"/>
    </source>
</evidence>
<accession>A0A1E3PFY8</accession>
<comment type="subunit">
    <text evidence="8">Subunit of the heterotrimeric GatFAB amidotransferase (AdT) complex, composed of A, B and F subunits.</text>
</comment>
<evidence type="ECO:0000256" key="5">
    <source>
        <dbReference type="ARBA" id="ARBA00022917"/>
    </source>
</evidence>
<dbReference type="GO" id="GO:0005524">
    <property type="term" value="F:ATP binding"/>
    <property type="evidence" value="ECO:0007669"/>
    <property type="project" value="UniProtKB-KW"/>
</dbReference>
<dbReference type="PANTHER" id="PTHR11659:SF0">
    <property type="entry name" value="GLUTAMYL-TRNA(GLN) AMIDOTRANSFERASE SUBUNIT B, MITOCHONDRIAL"/>
    <property type="match status" value="1"/>
</dbReference>
<feature type="domain" description="Asn/Gln amidotransferase" evidence="9">
    <location>
        <begin position="347"/>
        <end position="517"/>
    </location>
</feature>
<evidence type="ECO:0000256" key="8">
    <source>
        <dbReference type="HAMAP-Rule" id="MF_03147"/>
    </source>
</evidence>
<comment type="function">
    <text evidence="8">Allows the formation of correctly charged Gln-tRNA(Gln) through the transamidation of misacylated Glu-tRNA(Gln) in the mitochondria. The reaction takes place in the presence of glutamine and ATP through an activated gamma-phospho-Glu-tRNA(Gln).</text>
</comment>
<keyword evidence="10" id="KW-0808">Transferase</keyword>
<comment type="catalytic activity">
    <reaction evidence="7 8">
        <text>L-glutamyl-tRNA(Gln) + L-glutamine + ATP + H2O = L-glutaminyl-tRNA(Gln) + L-glutamate + ADP + phosphate + H(+)</text>
        <dbReference type="Rhea" id="RHEA:17521"/>
        <dbReference type="Rhea" id="RHEA-COMP:9681"/>
        <dbReference type="Rhea" id="RHEA-COMP:9684"/>
        <dbReference type="ChEBI" id="CHEBI:15377"/>
        <dbReference type="ChEBI" id="CHEBI:15378"/>
        <dbReference type="ChEBI" id="CHEBI:29985"/>
        <dbReference type="ChEBI" id="CHEBI:30616"/>
        <dbReference type="ChEBI" id="CHEBI:43474"/>
        <dbReference type="ChEBI" id="CHEBI:58359"/>
        <dbReference type="ChEBI" id="CHEBI:78520"/>
        <dbReference type="ChEBI" id="CHEBI:78521"/>
        <dbReference type="ChEBI" id="CHEBI:456216"/>
    </reaction>
</comment>
<keyword evidence="11" id="KW-1185">Reference proteome</keyword>
<dbReference type="Pfam" id="PF02934">
    <property type="entry name" value="GatB_N"/>
    <property type="match status" value="1"/>
</dbReference>
<gene>
    <name evidence="8" type="primary">PET112</name>
    <name evidence="10" type="ORF">NADFUDRAFT_75364</name>
</gene>
<dbReference type="OrthoDB" id="1722066at2759"/>